<dbReference type="EMBL" id="GBRH01210678">
    <property type="protein sequence ID" value="JAD87217.1"/>
    <property type="molecule type" value="Transcribed_RNA"/>
</dbReference>
<sequence length="116" mass="13159">MSSADNPFAPAIHQLDASFQTLRSSWLSEGVVPSKTQALRCFQRHQAVRMMRELSPRQTSFCIPVIAFPHQSLKLTSSTWGQQCCKPTLDSTTNQICREKEQATCFKLGIQYMLYS</sequence>
<protein>
    <submittedName>
        <fullName evidence="1">Uncharacterized protein</fullName>
    </submittedName>
</protein>
<dbReference type="AlphaFoldDB" id="A0A0A9DTW5"/>
<evidence type="ECO:0000313" key="1">
    <source>
        <dbReference type="EMBL" id="JAD87217.1"/>
    </source>
</evidence>
<name>A0A0A9DTW5_ARUDO</name>
<reference evidence="1" key="2">
    <citation type="journal article" date="2015" name="Data Brief">
        <title>Shoot transcriptome of the giant reed, Arundo donax.</title>
        <authorList>
            <person name="Barrero R.A."/>
            <person name="Guerrero F.D."/>
            <person name="Moolhuijzen P."/>
            <person name="Goolsby J.A."/>
            <person name="Tidwell J."/>
            <person name="Bellgard S.E."/>
            <person name="Bellgard M.I."/>
        </authorList>
    </citation>
    <scope>NUCLEOTIDE SEQUENCE</scope>
    <source>
        <tissue evidence="1">Shoot tissue taken approximately 20 cm above the soil surface</tissue>
    </source>
</reference>
<organism evidence="1">
    <name type="scientific">Arundo donax</name>
    <name type="common">Giant reed</name>
    <name type="synonym">Donax arundinaceus</name>
    <dbReference type="NCBI Taxonomy" id="35708"/>
    <lineage>
        <taxon>Eukaryota</taxon>
        <taxon>Viridiplantae</taxon>
        <taxon>Streptophyta</taxon>
        <taxon>Embryophyta</taxon>
        <taxon>Tracheophyta</taxon>
        <taxon>Spermatophyta</taxon>
        <taxon>Magnoliopsida</taxon>
        <taxon>Liliopsida</taxon>
        <taxon>Poales</taxon>
        <taxon>Poaceae</taxon>
        <taxon>PACMAD clade</taxon>
        <taxon>Arundinoideae</taxon>
        <taxon>Arundineae</taxon>
        <taxon>Arundo</taxon>
    </lineage>
</organism>
<proteinExistence type="predicted"/>
<accession>A0A0A9DTW5</accession>
<reference evidence="1" key="1">
    <citation type="submission" date="2014-09" db="EMBL/GenBank/DDBJ databases">
        <authorList>
            <person name="Magalhaes I.L.F."/>
            <person name="Oliveira U."/>
            <person name="Santos F.R."/>
            <person name="Vidigal T.H.D.A."/>
            <person name="Brescovit A.D."/>
            <person name="Santos A.J."/>
        </authorList>
    </citation>
    <scope>NUCLEOTIDE SEQUENCE</scope>
    <source>
        <tissue evidence="1">Shoot tissue taken approximately 20 cm above the soil surface</tissue>
    </source>
</reference>